<dbReference type="EMBL" id="JAFBMS010000021">
    <property type="protein sequence ID" value="KAG9344152.1"/>
    <property type="molecule type" value="Genomic_DNA"/>
</dbReference>
<dbReference type="AlphaFoldDB" id="A0A8T2P3F6"/>
<protein>
    <submittedName>
        <fullName evidence="1">Uncharacterized protein</fullName>
    </submittedName>
</protein>
<accession>A0A8T2P3F6</accession>
<keyword evidence="2" id="KW-1185">Reference proteome</keyword>
<reference evidence="1" key="1">
    <citation type="thesis" date="2021" institute="BYU ScholarsArchive" country="Provo, UT, USA">
        <title>Applications of and Algorithms for Genome Assembly and Genomic Analyses with an Emphasis on Marine Teleosts.</title>
        <authorList>
            <person name="Pickett B.D."/>
        </authorList>
    </citation>
    <scope>NUCLEOTIDE SEQUENCE</scope>
    <source>
        <strain evidence="1">HI-2016</strain>
    </source>
</reference>
<evidence type="ECO:0000313" key="2">
    <source>
        <dbReference type="Proteomes" id="UP000824540"/>
    </source>
</evidence>
<comment type="caution">
    <text evidence="1">The sequence shown here is derived from an EMBL/GenBank/DDBJ whole genome shotgun (WGS) entry which is preliminary data.</text>
</comment>
<sequence>MGNLYQSSPLQLSGPLFYLTLSLSFTHPSPHHSLLLSPPLKSLLSSGALCIRFASLRQSLLTSPLPRKLLSSLCFYVSASANYNGLTLVAPCVEPPRTFNDSGADSGVVGQSAKSANAGPVTAGLLAPGWVKPRSQMGEATGPSAGLLAPVPAFIQYTTGKRIKSSALYTRNV</sequence>
<dbReference type="Proteomes" id="UP000824540">
    <property type="component" value="Unassembled WGS sequence"/>
</dbReference>
<evidence type="ECO:0000313" key="1">
    <source>
        <dbReference type="EMBL" id="KAG9344152.1"/>
    </source>
</evidence>
<organism evidence="1 2">
    <name type="scientific">Albula glossodonta</name>
    <name type="common">roundjaw bonefish</name>
    <dbReference type="NCBI Taxonomy" id="121402"/>
    <lineage>
        <taxon>Eukaryota</taxon>
        <taxon>Metazoa</taxon>
        <taxon>Chordata</taxon>
        <taxon>Craniata</taxon>
        <taxon>Vertebrata</taxon>
        <taxon>Euteleostomi</taxon>
        <taxon>Actinopterygii</taxon>
        <taxon>Neopterygii</taxon>
        <taxon>Teleostei</taxon>
        <taxon>Albuliformes</taxon>
        <taxon>Albulidae</taxon>
        <taxon>Albula</taxon>
    </lineage>
</organism>
<name>A0A8T2P3F6_9TELE</name>
<gene>
    <name evidence="1" type="ORF">JZ751_012634</name>
</gene>
<proteinExistence type="predicted"/>